<dbReference type="Proteomes" id="UP001551482">
    <property type="component" value="Unassembled WGS sequence"/>
</dbReference>
<dbReference type="RefSeq" id="WP_358362635.1">
    <property type="nucleotide sequence ID" value="NZ_JBEZFP010000143.1"/>
</dbReference>
<organism evidence="2 3">
    <name type="scientific">Streptodolium elevatio</name>
    <dbReference type="NCBI Taxonomy" id="3157996"/>
    <lineage>
        <taxon>Bacteria</taxon>
        <taxon>Bacillati</taxon>
        <taxon>Actinomycetota</taxon>
        <taxon>Actinomycetes</taxon>
        <taxon>Kitasatosporales</taxon>
        <taxon>Streptomycetaceae</taxon>
        <taxon>Streptodolium</taxon>
    </lineage>
</organism>
<keyword evidence="3" id="KW-1185">Reference proteome</keyword>
<evidence type="ECO:0000313" key="2">
    <source>
        <dbReference type="EMBL" id="MEU8138884.1"/>
    </source>
</evidence>
<dbReference type="GO" id="GO:0016787">
    <property type="term" value="F:hydrolase activity"/>
    <property type="evidence" value="ECO:0007669"/>
    <property type="project" value="UniProtKB-KW"/>
</dbReference>
<reference evidence="2 3" key="1">
    <citation type="submission" date="2024-06" db="EMBL/GenBank/DDBJ databases">
        <title>The Natural Products Discovery Center: Release of the First 8490 Sequenced Strains for Exploring Actinobacteria Biosynthetic Diversity.</title>
        <authorList>
            <person name="Kalkreuter E."/>
            <person name="Kautsar S.A."/>
            <person name="Yang D."/>
            <person name="Bader C.D."/>
            <person name="Teijaro C.N."/>
            <person name="Fluegel L."/>
            <person name="Davis C.M."/>
            <person name="Simpson J.R."/>
            <person name="Lauterbach L."/>
            <person name="Steele A.D."/>
            <person name="Gui C."/>
            <person name="Meng S."/>
            <person name="Li G."/>
            <person name="Viehrig K."/>
            <person name="Ye F."/>
            <person name="Su P."/>
            <person name="Kiefer A.F."/>
            <person name="Nichols A."/>
            <person name="Cepeda A.J."/>
            <person name="Yan W."/>
            <person name="Fan B."/>
            <person name="Jiang Y."/>
            <person name="Adhikari A."/>
            <person name="Zheng C.-J."/>
            <person name="Schuster L."/>
            <person name="Cowan T.M."/>
            <person name="Smanski M.J."/>
            <person name="Chevrette M.G."/>
            <person name="De Carvalho L.P.S."/>
            <person name="Shen B."/>
        </authorList>
    </citation>
    <scope>NUCLEOTIDE SEQUENCE [LARGE SCALE GENOMIC DNA]</scope>
    <source>
        <strain evidence="2 3">NPDC048946</strain>
    </source>
</reference>
<evidence type="ECO:0000256" key="1">
    <source>
        <dbReference type="SAM" id="MobiDB-lite"/>
    </source>
</evidence>
<accession>A0ABV3DT05</accession>
<feature type="region of interest" description="Disordered" evidence="1">
    <location>
        <begin position="315"/>
        <end position="338"/>
    </location>
</feature>
<dbReference type="Pfam" id="PF00702">
    <property type="entry name" value="Hydrolase"/>
    <property type="match status" value="1"/>
</dbReference>
<sequence>MSNATEAQAWLHSRKFVLWDMDGPTRQAGNGQLVVDGPLLSLFHGYAGNRRSPLRYDIGPAAGSVVYPEGLPAPEIAKHVRWSLQNGSGSRGYTWRETADPFQHLHDGTAQGPAARDMANLALTQWEMAAVPASRLGTRVAALTQRLWHLGVKQAVATNNAELVAHLALARHGLDDGRFQAVVGRDIDGDLHLKPEPHALVRACAELGIADNQRSEGAFVEDSVKNVAAGLAAGIPVLGITGGDPDKARQFLDAGAQFAVPSVAGLWIAGRFNAAAAIREQALGQQAAAHGLEPPDRATTARPLTMPTHHVPEAAQARQRSSSLALDKSPSLDPGTGM</sequence>
<proteinExistence type="predicted"/>
<dbReference type="CDD" id="cd07505">
    <property type="entry name" value="HAD_BPGM-like"/>
    <property type="match status" value="1"/>
</dbReference>
<dbReference type="EMBL" id="JBEZFP010000143">
    <property type="protein sequence ID" value="MEU8138884.1"/>
    <property type="molecule type" value="Genomic_DNA"/>
</dbReference>
<dbReference type="SUPFAM" id="SSF56784">
    <property type="entry name" value="HAD-like"/>
    <property type="match status" value="1"/>
</dbReference>
<comment type="caution">
    <text evidence="2">The sequence shown here is derived from an EMBL/GenBank/DDBJ whole genome shotgun (WGS) entry which is preliminary data.</text>
</comment>
<name>A0ABV3DT05_9ACTN</name>
<dbReference type="PANTHER" id="PTHR43434:SF1">
    <property type="entry name" value="PHOSPHOGLYCOLATE PHOSPHATASE"/>
    <property type="match status" value="1"/>
</dbReference>
<keyword evidence="2" id="KW-0378">Hydrolase</keyword>
<dbReference type="InterPro" id="IPR036412">
    <property type="entry name" value="HAD-like_sf"/>
</dbReference>
<dbReference type="Gene3D" id="3.40.50.1000">
    <property type="entry name" value="HAD superfamily/HAD-like"/>
    <property type="match status" value="1"/>
</dbReference>
<gene>
    <name evidence="2" type="ORF">AB0C36_35960</name>
</gene>
<feature type="compositionally biased region" description="Low complexity" evidence="1">
    <location>
        <begin position="315"/>
        <end position="326"/>
    </location>
</feature>
<protein>
    <submittedName>
        <fullName evidence="2">HAD family hydrolase</fullName>
    </submittedName>
</protein>
<dbReference type="InterPro" id="IPR023214">
    <property type="entry name" value="HAD_sf"/>
</dbReference>
<evidence type="ECO:0000313" key="3">
    <source>
        <dbReference type="Proteomes" id="UP001551482"/>
    </source>
</evidence>
<dbReference type="InterPro" id="IPR050155">
    <property type="entry name" value="HAD-like_hydrolase_sf"/>
</dbReference>
<dbReference type="PANTHER" id="PTHR43434">
    <property type="entry name" value="PHOSPHOGLYCOLATE PHOSPHATASE"/>
    <property type="match status" value="1"/>
</dbReference>